<dbReference type="PANTHER" id="PTHR43884:SF20">
    <property type="entry name" value="ACYL-COA DEHYDROGENASE FADE28"/>
    <property type="match status" value="1"/>
</dbReference>
<dbReference type="EC" id="1.3.99.-" evidence="7"/>
<dbReference type="InterPro" id="IPR046373">
    <property type="entry name" value="Acyl-CoA_Oxase/DH_mid-dom_sf"/>
</dbReference>
<dbReference type="KEGG" id="rcr:NCTC10994_00941"/>
<dbReference type="AlphaFoldDB" id="A0A2X4TPL7"/>
<evidence type="ECO:0000256" key="2">
    <source>
        <dbReference type="ARBA" id="ARBA00009347"/>
    </source>
</evidence>
<keyword evidence="8" id="KW-1185">Reference proteome</keyword>
<dbReference type="InterPro" id="IPR009075">
    <property type="entry name" value="AcylCo_DH/oxidase_C"/>
</dbReference>
<dbReference type="Proteomes" id="UP000249091">
    <property type="component" value="Chromosome 1"/>
</dbReference>
<dbReference type="InterPro" id="IPR009100">
    <property type="entry name" value="AcylCoA_DH/oxidase_NM_dom_sf"/>
</dbReference>
<proteinExistence type="inferred from homology"/>
<evidence type="ECO:0000259" key="6">
    <source>
        <dbReference type="Pfam" id="PF00441"/>
    </source>
</evidence>
<dbReference type="InterPro" id="IPR037069">
    <property type="entry name" value="AcylCoA_DH/ox_N_sf"/>
</dbReference>
<dbReference type="Gene3D" id="2.40.110.10">
    <property type="entry name" value="Butyryl-CoA Dehydrogenase, subunit A, domain 2"/>
    <property type="match status" value="1"/>
</dbReference>
<dbReference type="Gene3D" id="1.20.140.10">
    <property type="entry name" value="Butyryl-CoA Dehydrogenase, subunit A, domain 3"/>
    <property type="match status" value="1"/>
</dbReference>
<dbReference type="EMBL" id="LS483468">
    <property type="protein sequence ID" value="SQI29336.1"/>
    <property type="molecule type" value="Genomic_DNA"/>
</dbReference>
<gene>
    <name evidence="7" type="ORF">NCTC10994_00941</name>
</gene>
<evidence type="ECO:0000256" key="5">
    <source>
        <dbReference type="ARBA" id="ARBA00023002"/>
    </source>
</evidence>
<protein>
    <submittedName>
        <fullName evidence="7">Acyl-CoA dehydrogenase</fullName>
        <ecNumber evidence="7">1.3.8.1</ecNumber>
        <ecNumber evidence="7">1.3.99.-</ecNumber>
    </submittedName>
</protein>
<sequence length="362" mass="37996">MTDSLTDLSEFHDDVRAVARDLLGNRFASPEWSAIAGAGWLGFEAGGDFDGADATFAEVAVVLREIGRAAADGRYSAVAVLAVGALGLLEPGRERDRLLRDTVSGACAPVFVTAGEQSRGQTHFRLEYGPGGAVLDGTASFVSGAPGADRLLVPAEGPDGTVVVVEVDPRAPGLVITEQPVLDETRSFGSVLAGGVRVAPESVWRFRGDARADLRHLEDRAAVAVACDSLGLSEAMLEATVAYAGAREQFGRKIGSFQAVKHACADMLVQVTVARRLVDAAVRSVVQREDDASVAASMAKSFVCAGAVDVAGKAMQLHGGMGYTWESGIHVYLKRATLNRALFGSPAVHRSRLAQRYRSGTA</sequence>
<comment type="similarity">
    <text evidence="2">Belongs to the acyl-CoA dehydrogenase family.</text>
</comment>
<accession>A0A2X4TPL7</accession>
<dbReference type="Pfam" id="PF00441">
    <property type="entry name" value="Acyl-CoA_dh_1"/>
    <property type="match status" value="1"/>
</dbReference>
<comment type="cofactor">
    <cofactor evidence="1">
        <name>FAD</name>
        <dbReference type="ChEBI" id="CHEBI:57692"/>
    </cofactor>
</comment>
<feature type="domain" description="Acyl-CoA dehydrogenase/oxidase C-terminal" evidence="6">
    <location>
        <begin position="222"/>
        <end position="356"/>
    </location>
</feature>
<dbReference type="Gene3D" id="1.10.540.10">
    <property type="entry name" value="Acyl-CoA dehydrogenase/oxidase, N-terminal domain"/>
    <property type="match status" value="1"/>
</dbReference>
<organism evidence="7 8">
    <name type="scientific">Rhodococcus coprophilus</name>
    <dbReference type="NCBI Taxonomy" id="38310"/>
    <lineage>
        <taxon>Bacteria</taxon>
        <taxon>Bacillati</taxon>
        <taxon>Actinomycetota</taxon>
        <taxon>Actinomycetes</taxon>
        <taxon>Mycobacteriales</taxon>
        <taxon>Nocardiaceae</taxon>
        <taxon>Rhodococcus</taxon>
    </lineage>
</organism>
<keyword evidence="5 7" id="KW-0560">Oxidoreductase</keyword>
<dbReference type="STRING" id="1219011.GCA_001895045_00659"/>
<evidence type="ECO:0000256" key="1">
    <source>
        <dbReference type="ARBA" id="ARBA00001974"/>
    </source>
</evidence>
<dbReference type="PANTHER" id="PTHR43884">
    <property type="entry name" value="ACYL-COA DEHYDROGENASE"/>
    <property type="match status" value="1"/>
</dbReference>
<dbReference type="SUPFAM" id="SSF47203">
    <property type="entry name" value="Acyl-CoA dehydrogenase C-terminal domain-like"/>
    <property type="match status" value="1"/>
</dbReference>
<evidence type="ECO:0000256" key="4">
    <source>
        <dbReference type="ARBA" id="ARBA00022827"/>
    </source>
</evidence>
<dbReference type="EC" id="1.3.8.1" evidence="7"/>
<dbReference type="GO" id="GO:0016937">
    <property type="term" value="F:short-chain fatty acyl-CoA dehydrogenase activity"/>
    <property type="evidence" value="ECO:0007669"/>
    <property type="project" value="UniProtKB-EC"/>
</dbReference>
<dbReference type="CDD" id="cd00567">
    <property type="entry name" value="ACAD"/>
    <property type="match status" value="1"/>
</dbReference>
<name>A0A2X4TPL7_9NOCA</name>
<keyword evidence="4" id="KW-0274">FAD</keyword>
<evidence type="ECO:0000313" key="7">
    <source>
        <dbReference type="EMBL" id="SQI29336.1"/>
    </source>
</evidence>
<evidence type="ECO:0000313" key="8">
    <source>
        <dbReference type="Proteomes" id="UP000249091"/>
    </source>
</evidence>
<reference evidence="7 8" key="1">
    <citation type="submission" date="2018-06" db="EMBL/GenBank/DDBJ databases">
        <authorList>
            <consortium name="Pathogen Informatics"/>
            <person name="Doyle S."/>
        </authorList>
    </citation>
    <scope>NUCLEOTIDE SEQUENCE [LARGE SCALE GENOMIC DNA]</scope>
    <source>
        <strain evidence="7 8">NCTC10994</strain>
    </source>
</reference>
<dbReference type="InterPro" id="IPR036250">
    <property type="entry name" value="AcylCo_DH-like_C"/>
</dbReference>
<dbReference type="SUPFAM" id="SSF56645">
    <property type="entry name" value="Acyl-CoA dehydrogenase NM domain-like"/>
    <property type="match status" value="1"/>
</dbReference>
<keyword evidence="3" id="KW-0285">Flavoprotein</keyword>
<evidence type="ECO:0000256" key="3">
    <source>
        <dbReference type="ARBA" id="ARBA00022630"/>
    </source>
</evidence>
<dbReference type="RefSeq" id="WP_072698591.1">
    <property type="nucleotide sequence ID" value="NZ_JAFBBL010000001.1"/>
</dbReference>
<dbReference type="GO" id="GO:0050660">
    <property type="term" value="F:flavin adenine dinucleotide binding"/>
    <property type="evidence" value="ECO:0007669"/>
    <property type="project" value="InterPro"/>
</dbReference>